<sequence length="170" mass="19010">MSNSVPSHLDPVDEAVLRLLMQQPRAGVREYSRQLGMARATVQSRIDKFVESGAIRSFAPHLDLAQLGYPLSAYVYCTLDQSNLDAVVTHIARIPFVNQADSMAGELDLVCRVVARDHEHLEAISQMFLGIEGVQRIRTDIVLRHRIPYRSSQLFDGDGVSSPSTPPRRR</sequence>
<evidence type="ECO:0000313" key="6">
    <source>
        <dbReference type="Proteomes" id="UP000000492"/>
    </source>
</evidence>
<dbReference type="SUPFAM" id="SSF46785">
    <property type="entry name" value="Winged helix' DNA-binding domain"/>
    <property type="match status" value="1"/>
</dbReference>
<dbReference type="STRING" id="662755.CRES_1054"/>
<dbReference type="Proteomes" id="UP000000492">
    <property type="component" value="Chromosome"/>
</dbReference>
<dbReference type="GO" id="GO:0043200">
    <property type="term" value="P:response to amino acid"/>
    <property type="evidence" value="ECO:0007669"/>
    <property type="project" value="TreeGrafter"/>
</dbReference>
<dbReference type="InterPro" id="IPR000485">
    <property type="entry name" value="AsnC-type_HTH_dom"/>
</dbReference>
<dbReference type="InterPro" id="IPR019888">
    <property type="entry name" value="Tscrpt_reg_AsnC-like"/>
</dbReference>
<dbReference type="Gene3D" id="1.10.10.10">
    <property type="entry name" value="Winged helix-like DNA-binding domain superfamily/Winged helix DNA-binding domain"/>
    <property type="match status" value="1"/>
</dbReference>
<name>F8E2J7_CORRG</name>
<evidence type="ECO:0000256" key="3">
    <source>
        <dbReference type="ARBA" id="ARBA00023163"/>
    </source>
</evidence>
<dbReference type="RefSeq" id="WP_013888425.1">
    <property type="nucleotide sequence ID" value="NC_015673.1"/>
</dbReference>
<dbReference type="PROSITE" id="PS50956">
    <property type="entry name" value="HTH_ASNC_2"/>
    <property type="match status" value="1"/>
</dbReference>
<evidence type="ECO:0000259" key="4">
    <source>
        <dbReference type="PROSITE" id="PS50956"/>
    </source>
</evidence>
<accession>F8E2J7</accession>
<dbReference type="PRINTS" id="PR00033">
    <property type="entry name" value="HTHASNC"/>
</dbReference>
<dbReference type="eggNOG" id="COG1522">
    <property type="taxonomic scope" value="Bacteria"/>
</dbReference>
<dbReference type="InterPro" id="IPR036390">
    <property type="entry name" value="WH_DNA-bd_sf"/>
</dbReference>
<dbReference type="AlphaFoldDB" id="F8E2J7"/>
<evidence type="ECO:0000256" key="2">
    <source>
        <dbReference type="ARBA" id="ARBA00023125"/>
    </source>
</evidence>
<protein>
    <submittedName>
        <fullName evidence="5">AsnC DNA-binding transcription regulator</fullName>
    </submittedName>
</protein>
<keyword evidence="3" id="KW-0804">Transcription</keyword>
<dbReference type="Gene3D" id="3.30.70.920">
    <property type="match status" value="1"/>
</dbReference>
<dbReference type="KEGG" id="crd:CRES_1054"/>
<dbReference type="PANTHER" id="PTHR30154:SF34">
    <property type="entry name" value="TRANSCRIPTIONAL REGULATOR AZLB"/>
    <property type="match status" value="1"/>
</dbReference>
<evidence type="ECO:0000313" key="5">
    <source>
        <dbReference type="EMBL" id="AEI09410.1"/>
    </source>
</evidence>
<proteinExistence type="predicted"/>
<dbReference type="GO" id="GO:0043565">
    <property type="term" value="F:sequence-specific DNA binding"/>
    <property type="evidence" value="ECO:0007669"/>
    <property type="project" value="InterPro"/>
</dbReference>
<reference evidence="5 6" key="1">
    <citation type="journal article" date="2012" name="BMC Genomics">
        <title>Complete genome sequence, lifestyle, and multi-drug resistance of the human pathogen Corynebacterium resistens DSM 45100 isolated from blood samples of a leukemia patient.</title>
        <authorList>
            <person name="Schroder J."/>
            <person name="Maus I."/>
            <person name="Meyer K."/>
            <person name="Wordemann S."/>
            <person name="Blom J."/>
            <person name="Jaenicke S."/>
            <person name="Schneider J."/>
            <person name="Trost E."/>
            <person name="Tauch A."/>
        </authorList>
    </citation>
    <scope>NUCLEOTIDE SEQUENCE [LARGE SCALE GENOMIC DNA]</scope>
    <source>
        <strain evidence="6">DSM 45100 / JCM 12819 / CCUG 50093 / GTC 2026 / SICGH 158</strain>
    </source>
</reference>
<dbReference type="GO" id="GO:0005829">
    <property type="term" value="C:cytosol"/>
    <property type="evidence" value="ECO:0007669"/>
    <property type="project" value="TreeGrafter"/>
</dbReference>
<keyword evidence="6" id="KW-1185">Reference proteome</keyword>
<dbReference type="InterPro" id="IPR019887">
    <property type="entry name" value="Tscrpt_reg_AsnC/Lrp_C"/>
</dbReference>
<dbReference type="Pfam" id="PF01037">
    <property type="entry name" value="AsnC_trans_reg"/>
    <property type="match status" value="1"/>
</dbReference>
<dbReference type="InterPro" id="IPR011008">
    <property type="entry name" value="Dimeric_a/b-barrel"/>
</dbReference>
<keyword evidence="2 5" id="KW-0238">DNA-binding</keyword>
<dbReference type="InterPro" id="IPR036388">
    <property type="entry name" value="WH-like_DNA-bd_sf"/>
</dbReference>
<dbReference type="EMBL" id="CP002857">
    <property type="protein sequence ID" value="AEI09410.1"/>
    <property type="molecule type" value="Genomic_DNA"/>
</dbReference>
<keyword evidence="1" id="KW-0805">Transcription regulation</keyword>
<dbReference type="Pfam" id="PF13404">
    <property type="entry name" value="HTH_AsnC-type"/>
    <property type="match status" value="1"/>
</dbReference>
<dbReference type="PANTHER" id="PTHR30154">
    <property type="entry name" value="LEUCINE-RESPONSIVE REGULATORY PROTEIN"/>
    <property type="match status" value="1"/>
</dbReference>
<dbReference type="HOGENOM" id="CLU_091233_5_0_11"/>
<organism evidence="5 6">
    <name type="scientific">Corynebacterium resistens (strain DSM 45100 / JCM 12819 / GTC 2026 / SICGH 158)</name>
    <dbReference type="NCBI Taxonomy" id="662755"/>
    <lineage>
        <taxon>Bacteria</taxon>
        <taxon>Bacillati</taxon>
        <taxon>Actinomycetota</taxon>
        <taxon>Actinomycetes</taxon>
        <taxon>Mycobacteriales</taxon>
        <taxon>Corynebacteriaceae</taxon>
        <taxon>Corynebacterium</taxon>
    </lineage>
</organism>
<gene>
    <name evidence="5" type="primary">asnC1</name>
    <name evidence="5" type="ordered locus">CRES_1054</name>
</gene>
<dbReference type="SUPFAM" id="SSF54909">
    <property type="entry name" value="Dimeric alpha+beta barrel"/>
    <property type="match status" value="1"/>
</dbReference>
<dbReference type="SMART" id="SM00344">
    <property type="entry name" value="HTH_ASNC"/>
    <property type="match status" value="1"/>
</dbReference>
<evidence type="ECO:0000256" key="1">
    <source>
        <dbReference type="ARBA" id="ARBA00023015"/>
    </source>
</evidence>
<dbReference type="OrthoDB" id="9809462at2"/>
<feature type="domain" description="HTH asnC-type" evidence="4">
    <location>
        <begin position="9"/>
        <end position="70"/>
    </location>
</feature>